<gene>
    <name evidence="2" type="ORF">CKAH01_01454</name>
</gene>
<feature type="compositionally biased region" description="Polar residues" evidence="1">
    <location>
        <begin position="32"/>
        <end position="45"/>
    </location>
</feature>
<feature type="compositionally biased region" description="Basic and acidic residues" evidence="1">
    <location>
        <begin position="230"/>
        <end position="239"/>
    </location>
</feature>
<protein>
    <submittedName>
        <fullName evidence="2">Uncharacterized protein</fullName>
    </submittedName>
</protein>
<evidence type="ECO:0000313" key="2">
    <source>
        <dbReference type="EMBL" id="KAK2742027.1"/>
    </source>
</evidence>
<feature type="region of interest" description="Disordered" evidence="1">
    <location>
        <begin position="230"/>
        <end position="260"/>
    </location>
</feature>
<dbReference type="Proteomes" id="UP001281614">
    <property type="component" value="Unassembled WGS sequence"/>
</dbReference>
<keyword evidence="3" id="KW-1185">Reference proteome</keyword>
<name>A0AAE0D2H6_COLKA</name>
<comment type="caution">
    <text evidence="2">The sequence shown here is derived from an EMBL/GenBank/DDBJ whole genome shotgun (WGS) entry which is preliminary data.</text>
</comment>
<reference evidence="2" key="1">
    <citation type="submission" date="2023-02" db="EMBL/GenBank/DDBJ databases">
        <title>Colletotrichum kahawae CIFC_Que2 genome sequencing and assembly.</title>
        <authorList>
            <person name="Baroncelli R."/>
        </authorList>
    </citation>
    <scope>NUCLEOTIDE SEQUENCE</scope>
    <source>
        <strain evidence="2">CIFC_Que2</strain>
    </source>
</reference>
<dbReference type="AlphaFoldDB" id="A0AAE0D2H6"/>
<feature type="region of interest" description="Disordered" evidence="1">
    <location>
        <begin position="26"/>
        <end position="45"/>
    </location>
</feature>
<proteinExistence type="predicted"/>
<feature type="region of interest" description="Disordered" evidence="1">
    <location>
        <begin position="105"/>
        <end position="144"/>
    </location>
</feature>
<evidence type="ECO:0000256" key="1">
    <source>
        <dbReference type="SAM" id="MobiDB-lite"/>
    </source>
</evidence>
<dbReference type="EMBL" id="VYYT01000333">
    <property type="protein sequence ID" value="KAK2742027.1"/>
    <property type="molecule type" value="Genomic_DNA"/>
</dbReference>
<accession>A0AAE0D2H6</accession>
<evidence type="ECO:0000313" key="3">
    <source>
        <dbReference type="Proteomes" id="UP001281614"/>
    </source>
</evidence>
<sequence>MGTWTVDPNIMTTPRRANMQSASFVADGDSVSPKQGSANGNGDEITSNLSKASIAHDVSRRMVLTESWLESGPTGVVLPGAKVQMRSEPLVKMLDDIEQLFGSDSRHPVYKNENKSTGTWHSSSSEKTKAPHVSPDPIESTSEADVVLPTDEPSRTSAIAMESGADRTAALIASIFNIYGQDAGLFKQVIYGINTLPDDESRILRNGCACVISQRRCSVDIGIHGEFDTEHDEIRHRGEDGEEDNGGNGVTVAQRRDLSK</sequence>
<organism evidence="2 3">
    <name type="scientific">Colletotrichum kahawae</name>
    <name type="common">Coffee berry disease fungus</name>
    <dbReference type="NCBI Taxonomy" id="34407"/>
    <lineage>
        <taxon>Eukaryota</taxon>
        <taxon>Fungi</taxon>
        <taxon>Dikarya</taxon>
        <taxon>Ascomycota</taxon>
        <taxon>Pezizomycotina</taxon>
        <taxon>Sordariomycetes</taxon>
        <taxon>Hypocreomycetidae</taxon>
        <taxon>Glomerellales</taxon>
        <taxon>Glomerellaceae</taxon>
        <taxon>Colletotrichum</taxon>
        <taxon>Colletotrichum gloeosporioides species complex</taxon>
    </lineage>
</organism>
<feature type="compositionally biased region" description="Basic and acidic residues" evidence="1">
    <location>
        <begin position="105"/>
        <end position="114"/>
    </location>
</feature>